<evidence type="ECO:0000256" key="1">
    <source>
        <dbReference type="SAM" id="SignalP"/>
    </source>
</evidence>
<dbReference type="Proteomes" id="UP001320148">
    <property type="component" value="Chromosome"/>
</dbReference>
<keyword evidence="1" id="KW-0732">Signal</keyword>
<keyword evidence="3" id="KW-1185">Reference proteome</keyword>
<organism evidence="2 3">
    <name type="scientific">Desulfoluna limicola</name>
    <dbReference type="NCBI Taxonomy" id="2810562"/>
    <lineage>
        <taxon>Bacteria</taxon>
        <taxon>Pseudomonadati</taxon>
        <taxon>Thermodesulfobacteriota</taxon>
        <taxon>Desulfobacteria</taxon>
        <taxon>Desulfobacterales</taxon>
        <taxon>Desulfolunaceae</taxon>
        <taxon>Desulfoluna</taxon>
    </lineage>
</organism>
<dbReference type="EMBL" id="AP024488">
    <property type="protein sequence ID" value="BCS98498.1"/>
    <property type="molecule type" value="Genomic_DNA"/>
</dbReference>
<evidence type="ECO:0000313" key="3">
    <source>
        <dbReference type="Proteomes" id="UP001320148"/>
    </source>
</evidence>
<proteinExistence type="predicted"/>
<reference evidence="2 3" key="1">
    <citation type="submission" date="2021-02" db="EMBL/GenBank/DDBJ databases">
        <title>Complete genome of Desulfoluna sp. strain ASN36.</title>
        <authorList>
            <person name="Takahashi A."/>
            <person name="Kojima H."/>
            <person name="Fukui M."/>
        </authorList>
    </citation>
    <scope>NUCLEOTIDE SEQUENCE [LARGE SCALE GENOMIC DNA]</scope>
    <source>
        <strain evidence="2 3">ASN36</strain>
    </source>
</reference>
<evidence type="ECO:0008006" key="4">
    <source>
        <dbReference type="Google" id="ProtNLM"/>
    </source>
</evidence>
<gene>
    <name evidence="2" type="ORF">DSLASN_41300</name>
</gene>
<feature type="signal peptide" evidence="1">
    <location>
        <begin position="1"/>
        <end position="23"/>
    </location>
</feature>
<accession>A0ABM7PMS2</accession>
<protein>
    <recommendedName>
        <fullName evidence="4">DUF5666 domain-containing protein</fullName>
    </recommendedName>
</protein>
<name>A0ABM7PMS2_9BACT</name>
<sequence length="121" mass="13867">MTSRIFSLTLFLLILGMISSASADAPIDISSQTTWQEYWVHTSIDERRSDCSEMIIAGDRIRIGAYIRNGKNVETEFLDRKRRKMQKCTFRKGEKVIVSGMVLKDGTVMAFSIQKDIKRDL</sequence>
<evidence type="ECO:0000313" key="2">
    <source>
        <dbReference type="EMBL" id="BCS98498.1"/>
    </source>
</evidence>
<feature type="chain" id="PRO_5045828810" description="DUF5666 domain-containing protein" evidence="1">
    <location>
        <begin position="24"/>
        <end position="121"/>
    </location>
</feature>